<dbReference type="InterPro" id="IPR054502">
    <property type="entry name" value="bHLH-TF_ACT-like_plant"/>
</dbReference>
<sequence>MEFAQDISFEIGERDTWVIIKCRDRSGLLLDIIHTLVHFNLSIHSAVIETLRDGSVQDRFGVRRKEDGSKIINREELEPLKAALEQIVGEKPIRVFWKQTVDIFQVLHIVCPERSHLLGDLVSLLENEQLLVKACEIVTSDSSDIWICFCDQNNQLVMDKAKIKCLMNDIAGVVEDPSKVGLYRKQHNDSSSYSNNNLLPNGCTTRVVVDNSSGPYTTVAVNADDRFGLMYDLVLAINRSGYSIVSANITTREDMEMPENVKAYDIFEICDASGNKIGDNAEEWSRLRHALVDACTHPALIDRRDNAIVVELCYSRPMKCAHGITQGLRDMGLSVQRAMIRSERASFVHDKLFIQKESSNAGWDIEQLKEIETKVTETILSKLLDISIPTVQDTFRNGHW</sequence>
<evidence type="ECO:0000256" key="3">
    <source>
        <dbReference type="ARBA" id="ARBA00023242"/>
    </source>
</evidence>
<comment type="subcellular location">
    <subcellularLocation>
        <location evidence="1">Nucleus</location>
    </subcellularLocation>
</comment>
<protein>
    <recommendedName>
        <fullName evidence="4">ACT domain-containing protein</fullName>
    </recommendedName>
</protein>
<name>A0AAV9IMZ1_9RHOD</name>
<feature type="domain" description="ACT" evidence="4">
    <location>
        <begin position="17"/>
        <end position="98"/>
    </location>
</feature>
<dbReference type="PROSITE" id="PS51671">
    <property type="entry name" value="ACT"/>
    <property type="match status" value="1"/>
</dbReference>
<gene>
    <name evidence="5" type="ORF">GAYE_SCF66G6843</name>
</gene>
<proteinExistence type="predicted"/>
<dbReference type="SUPFAM" id="SSF55021">
    <property type="entry name" value="ACT-like"/>
    <property type="match status" value="1"/>
</dbReference>
<dbReference type="AlphaFoldDB" id="A0AAV9IMZ1"/>
<dbReference type="PANTHER" id="PTHR31096">
    <property type="entry name" value="ACT DOMAIN-CONTAINING PROTEIN ACR4-RELATED"/>
    <property type="match status" value="1"/>
</dbReference>
<accession>A0AAV9IMZ1</accession>
<dbReference type="InterPro" id="IPR002912">
    <property type="entry name" value="ACT_dom"/>
</dbReference>
<evidence type="ECO:0000313" key="5">
    <source>
        <dbReference type="EMBL" id="KAK4528895.1"/>
    </source>
</evidence>
<dbReference type="CDD" id="cd04873">
    <property type="entry name" value="ACT_UUR-ACR-like"/>
    <property type="match status" value="1"/>
</dbReference>
<dbReference type="PANTHER" id="PTHR31096:SF65">
    <property type="entry name" value="ACT DOMAIN-CONTAINING PROTEIN ACR9"/>
    <property type="match status" value="1"/>
</dbReference>
<dbReference type="InterPro" id="IPR045865">
    <property type="entry name" value="ACT-like_dom_sf"/>
</dbReference>
<evidence type="ECO:0000313" key="6">
    <source>
        <dbReference type="Proteomes" id="UP001300502"/>
    </source>
</evidence>
<comment type="caution">
    <text evidence="5">The sequence shown here is derived from an EMBL/GenBank/DDBJ whole genome shotgun (WGS) entry which is preliminary data.</text>
</comment>
<keyword evidence="2" id="KW-0677">Repeat</keyword>
<evidence type="ECO:0000259" key="4">
    <source>
        <dbReference type="PROSITE" id="PS51671"/>
    </source>
</evidence>
<keyword evidence="6" id="KW-1185">Reference proteome</keyword>
<dbReference type="Proteomes" id="UP001300502">
    <property type="component" value="Unassembled WGS sequence"/>
</dbReference>
<dbReference type="Pfam" id="PF22754">
    <property type="entry name" value="bHLH-TF_ACT-like_plant"/>
    <property type="match status" value="1"/>
</dbReference>
<keyword evidence="3" id="KW-0539">Nucleus</keyword>
<evidence type="ECO:0000256" key="1">
    <source>
        <dbReference type="ARBA" id="ARBA00004123"/>
    </source>
</evidence>
<dbReference type="EMBL" id="JANCYU010000071">
    <property type="protein sequence ID" value="KAK4528895.1"/>
    <property type="molecule type" value="Genomic_DNA"/>
</dbReference>
<evidence type="ECO:0000256" key="2">
    <source>
        <dbReference type="ARBA" id="ARBA00022737"/>
    </source>
</evidence>
<organism evidence="5 6">
    <name type="scientific">Galdieria yellowstonensis</name>
    <dbReference type="NCBI Taxonomy" id="3028027"/>
    <lineage>
        <taxon>Eukaryota</taxon>
        <taxon>Rhodophyta</taxon>
        <taxon>Bangiophyceae</taxon>
        <taxon>Galdieriales</taxon>
        <taxon>Galdieriaceae</taxon>
        <taxon>Galdieria</taxon>
    </lineage>
</organism>
<dbReference type="InterPro" id="IPR040217">
    <property type="entry name" value="ACR1-12"/>
</dbReference>
<reference evidence="5 6" key="1">
    <citation type="submission" date="2022-07" db="EMBL/GenBank/DDBJ databases">
        <title>Genome-wide signatures of adaptation to extreme environments.</title>
        <authorList>
            <person name="Cho C.H."/>
            <person name="Yoon H.S."/>
        </authorList>
    </citation>
    <scope>NUCLEOTIDE SEQUENCE [LARGE SCALE GENOMIC DNA]</scope>
    <source>
        <strain evidence="5 6">108.79 E11</strain>
    </source>
</reference>